<sequence>MDSLRSNLSRTTVSLKASNFRLAAATTALATCQQAFASALADLKAGTCADAKQRANEAAAATKAAQAKLNAAQAEVEAREAEAEKATAKYNSNNSSRPRRDPKYTFKVNPMTHEFYPTTAPGQGEAATQPLDDVTIGVYISTSKTALADVSALKAFPAPPAALCAKPSCLQTQKERALAACPCNLRAVFAGLNGKDFRQAKLNYHPDRFAQAPTAIRADCQASAKEITAVLDAMSQSSRSDSKKRGQDKQPGFQIRKKGNE</sequence>
<dbReference type="Proteomes" id="UP001324427">
    <property type="component" value="Unassembled WGS sequence"/>
</dbReference>
<protein>
    <submittedName>
        <fullName evidence="2">Uncharacterized protein</fullName>
    </submittedName>
</protein>
<evidence type="ECO:0000256" key="1">
    <source>
        <dbReference type="SAM" id="MobiDB-lite"/>
    </source>
</evidence>
<accession>A0AAV9J3G8</accession>
<feature type="region of interest" description="Disordered" evidence="1">
    <location>
        <begin position="233"/>
        <end position="261"/>
    </location>
</feature>
<evidence type="ECO:0000313" key="3">
    <source>
        <dbReference type="Proteomes" id="UP001324427"/>
    </source>
</evidence>
<proteinExistence type="predicted"/>
<comment type="caution">
    <text evidence="2">The sequence shown here is derived from an EMBL/GenBank/DDBJ whole genome shotgun (WGS) entry which is preliminary data.</text>
</comment>
<evidence type="ECO:0000313" key="2">
    <source>
        <dbReference type="EMBL" id="KAK4539436.1"/>
    </source>
</evidence>
<feature type="region of interest" description="Disordered" evidence="1">
    <location>
        <begin position="83"/>
        <end position="102"/>
    </location>
</feature>
<reference evidence="2 3" key="1">
    <citation type="submission" date="2021-11" db="EMBL/GenBank/DDBJ databases">
        <title>Black yeast isolated from Biological Soil Crust.</title>
        <authorList>
            <person name="Kurbessoian T."/>
        </authorList>
    </citation>
    <scope>NUCLEOTIDE SEQUENCE [LARGE SCALE GENOMIC DNA]</scope>
    <source>
        <strain evidence="2 3">CCFEE 5522</strain>
    </source>
</reference>
<dbReference type="AlphaFoldDB" id="A0AAV9J3G8"/>
<organism evidence="2 3">
    <name type="scientific">Oleoguttula mirabilis</name>
    <dbReference type="NCBI Taxonomy" id="1507867"/>
    <lineage>
        <taxon>Eukaryota</taxon>
        <taxon>Fungi</taxon>
        <taxon>Dikarya</taxon>
        <taxon>Ascomycota</taxon>
        <taxon>Pezizomycotina</taxon>
        <taxon>Dothideomycetes</taxon>
        <taxon>Dothideomycetidae</taxon>
        <taxon>Mycosphaerellales</taxon>
        <taxon>Teratosphaeriaceae</taxon>
        <taxon>Oleoguttula</taxon>
    </lineage>
</organism>
<gene>
    <name evidence="2" type="ORF">LTR36_010957</name>
</gene>
<dbReference type="EMBL" id="JAVFHQ010000095">
    <property type="protein sequence ID" value="KAK4539436.1"/>
    <property type="molecule type" value="Genomic_DNA"/>
</dbReference>
<keyword evidence="3" id="KW-1185">Reference proteome</keyword>
<name>A0AAV9J3G8_9PEZI</name>